<dbReference type="AlphaFoldDB" id="A0A6J2YT89"/>
<gene>
    <name evidence="4" type="primary">LOC115890371</name>
</gene>
<feature type="region of interest" description="Disordered" evidence="1">
    <location>
        <begin position="386"/>
        <end position="455"/>
    </location>
</feature>
<dbReference type="OrthoDB" id="6784810at2759"/>
<proteinExistence type="predicted"/>
<feature type="compositionally biased region" description="Basic and acidic residues" evidence="1">
    <location>
        <begin position="216"/>
        <end position="243"/>
    </location>
</feature>
<reference evidence="4" key="1">
    <citation type="submission" date="2025-08" db="UniProtKB">
        <authorList>
            <consortium name="RefSeq"/>
        </authorList>
    </citation>
    <scope>IDENTIFICATION</scope>
    <source>
        <tissue evidence="4">Gonads</tissue>
    </source>
</reference>
<organism evidence="3 4">
    <name type="scientific">Sitophilus oryzae</name>
    <name type="common">Rice weevil</name>
    <name type="synonym">Curculio oryzae</name>
    <dbReference type="NCBI Taxonomy" id="7048"/>
    <lineage>
        <taxon>Eukaryota</taxon>
        <taxon>Metazoa</taxon>
        <taxon>Ecdysozoa</taxon>
        <taxon>Arthropoda</taxon>
        <taxon>Hexapoda</taxon>
        <taxon>Insecta</taxon>
        <taxon>Pterygota</taxon>
        <taxon>Neoptera</taxon>
        <taxon>Endopterygota</taxon>
        <taxon>Coleoptera</taxon>
        <taxon>Polyphaga</taxon>
        <taxon>Cucujiformia</taxon>
        <taxon>Curculionidae</taxon>
        <taxon>Dryophthorinae</taxon>
        <taxon>Sitophilus</taxon>
    </lineage>
</organism>
<feature type="region of interest" description="Disordered" evidence="1">
    <location>
        <begin position="215"/>
        <end position="243"/>
    </location>
</feature>
<evidence type="ECO:0000313" key="4">
    <source>
        <dbReference type="RefSeq" id="XP_030766436.1"/>
    </source>
</evidence>
<dbReference type="GeneID" id="115890371"/>
<evidence type="ECO:0000256" key="2">
    <source>
        <dbReference type="SAM" id="Phobius"/>
    </source>
</evidence>
<name>A0A6J2YT89_SITOR</name>
<dbReference type="InParanoid" id="A0A6J2YT89"/>
<feature type="region of interest" description="Disordered" evidence="1">
    <location>
        <begin position="273"/>
        <end position="300"/>
    </location>
</feature>
<keyword evidence="2" id="KW-1133">Transmembrane helix</keyword>
<feature type="compositionally biased region" description="Basic and acidic residues" evidence="1">
    <location>
        <begin position="398"/>
        <end position="407"/>
    </location>
</feature>
<feature type="compositionally biased region" description="Low complexity" evidence="1">
    <location>
        <begin position="408"/>
        <end position="420"/>
    </location>
</feature>
<feature type="compositionally biased region" description="Polar residues" evidence="1">
    <location>
        <begin position="386"/>
        <end position="397"/>
    </location>
</feature>
<accession>A0A6J2YT89</accession>
<keyword evidence="2" id="KW-0472">Membrane</keyword>
<feature type="compositionally biased region" description="Basic and acidic residues" evidence="1">
    <location>
        <begin position="284"/>
        <end position="300"/>
    </location>
</feature>
<evidence type="ECO:0000313" key="3">
    <source>
        <dbReference type="Proteomes" id="UP000504635"/>
    </source>
</evidence>
<dbReference type="RefSeq" id="XP_030766436.1">
    <property type="nucleotide sequence ID" value="XM_030910576.1"/>
</dbReference>
<dbReference type="KEGG" id="soy:115890371"/>
<feature type="compositionally biased region" description="Basic and acidic residues" evidence="1">
    <location>
        <begin position="429"/>
        <end position="441"/>
    </location>
</feature>
<feature type="region of interest" description="Disordered" evidence="1">
    <location>
        <begin position="143"/>
        <end position="170"/>
    </location>
</feature>
<sequence length="1129" mass="128332">MGIKDLLRQVRSKINFGSFGAFSDTLRKEDKVKQWKEVASLAQSICKDICKRYPLAKSKEECSDSTKTLDIKFNNNGKVEPYLRNILKRNADSTRNSTEPKVTESLNVVTEISVKETVNGQTVQRKPTADELRLIEKRILSSSFNRFEEPQPKNSHNTHDDDDNDMKIDNDHSTVNEIQDLDSLIPVDASLVDEDPYDRYLAENDEVRDVASIFSKGEETYESNNEKQESSDKNNRDEMKDYDKDLFGGDYRKVFHSEKKKFSNIQEVKITISETEGDFDEDEVQKAEQSEGSGHDSDNVLERTSKLESTHTETQNIPNHREIQLIEDPIPVAPSQSNHSSIVPNHNNASEQKYSVVISTKTSTTSTSVQIPKSDDSMKSIQFNISRSEEYNNSTEPNDFKDNDSIRDSNNNDDNSTNNNEGIIFSDYEESRKNTTKKDEDVILPDNDESSTEGYKSTTIENNLFIENEEDVTKRIEEHREDVDSLAENGISLKDFSEITSILSPDENRDVKLVGTEIKSVEIENSTDKVVQKAENNTNTSTDILDENTDIKIVENENATEENIVIEKVTSNSTDDNADVKLGGHDDIKVLDETEVKSENVATTTIDKSNENSDIKIVKTDDIKDIDIENVTEVNQNIEKTVNTNETDSVTKSTNEIPFDTSTVIINTSDDSESNIAKIEEVFYTTTPKQETTTSKTFTSTFIDSWISSTNIVNVENRIGDQDSDISHTELPTKLNTEIMNESELKNVSNVNFEDKDSILFETELTTKLDSEMFNKNETKDTIDKSVDLVNREEEIEDQDSLLFETEFTTVLNPTFLNKNEIKDVTDEPSMVSENEDLVKSFQEKQEVVVPREPTASEIESMYNSRIEEYESLEENDDVFRNEELAISSKIPKIDPWTVLRSSEAGRVTEIKGTTEKSKIIHNEIVFDQTSTMPEVFTSKIEVSPDNLIKTNILKNLAEFSVKINRQGSYYYIPPTAYVRQNSSFVNITWKLEENFNNSLAFKVYEKEEFYVIKEILLNLLFDNYYIVQKKSVAVSPDIDDSQTGKSKEVTFRNGVIVTFSNVDFLKKPINKEFSESAIRARRVLHIEVASICLATVAIVTITLYVIVLKRKSRITLGEKSDIPQVTHC</sequence>
<evidence type="ECO:0000256" key="1">
    <source>
        <dbReference type="SAM" id="MobiDB-lite"/>
    </source>
</evidence>
<protein>
    <submittedName>
        <fullName evidence="4">Dual specificity protein kinase splB-like</fullName>
    </submittedName>
</protein>
<feature type="transmembrane region" description="Helical" evidence="2">
    <location>
        <begin position="1089"/>
        <end position="1108"/>
    </location>
</feature>
<keyword evidence="2" id="KW-0812">Transmembrane</keyword>
<feature type="compositionally biased region" description="Acidic residues" evidence="1">
    <location>
        <begin position="442"/>
        <end position="451"/>
    </location>
</feature>
<dbReference type="Proteomes" id="UP000504635">
    <property type="component" value="Unplaced"/>
</dbReference>
<keyword evidence="3" id="KW-1185">Reference proteome</keyword>